<evidence type="ECO:0000256" key="1">
    <source>
        <dbReference type="ARBA" id="ARBA00022574"/>
    </source>
</evidence>
<evidence type="ECO:0000256" key="2">
    <source>
        <dbReference type="ARBA" id="ARBA00022737"/>
    </source>
</evidence>
<evidence type="ECO:0000313" key="6">
    <source>
        <dbReference type="Proteomes" id="UP001287286"/>
    </source>
</evidence>
<organism evidence="5 6">
    <name type="scientific">Purpureocillium lilacinum</name>
    <name type="common">Paecilomyces lilacinus</name>
    <dbReference type="NCBI Taxonomy" id="33203"/>
    <lineage>
        <taxon>Eukaryota</taxon>
        <taxon>Fungi</taxon>
        <taxon>Dikarya</taxon>
        <taxon>Ascomycota</taxon>
        <taxon>Pezizomycotina</taxon>
        <taxon>Sordariomycetes</taxon>
        <taxon>Hypocreomycetidae</taxon>
        <taxon>Hypocreales</taxon>
        <taxon>Ophiocordycipitaceae</taxon>
        <taxon>Purpureocillium</taxon>
    </lineage>
</organism>
<dbReference type="PANTHER" id="PTHR19848:SF8">
    <property type="entry name" value="F-BOX AND WD REPEAT DOMAIN CONTAINING 7"/>
    <property type="match status" value="1"/>
</dbReference>
<feature type="repeat" description="WD" evidence="3">
    <location>
        <begin position="516"/>
        <end position="557"/>
    </location>
</feature>
<keyword evidence="2" id="KW-0677">Repeat</keyword>
<name>A0ABR0BFY1_PURLI</name>
<feature type="domain" description="Nephrocystin 3-like N-terminal" evidence="4">
    <location>
        <begin position="198"/>
        <end position="291"/>
    </location>
</feature>
<dbReference type="PANTHER" id="PTHR19848">
    <property type="entry name" value="WD40 REPEAT PROTEIN"/>
    <property type="match status" value="1"/>
</dbReference>
<dbReference type="EMBL" id="JAWRVI010000131">
    <property type="protein sequence ID" value="KAK4075184.1"/>
    <property type="molecule type" value="Genomic_DNA"/>
</dbReference>
<dbReference type="SMART" id="SM00320">
    <property type="entry name" value="WD40"/>
    <property type="match status" value="2"/>
</dbReference>
<dbReference type="SUPFAM" id="SSF50978">
    <property type="entry name" value="WD40 repeat-like"/>
    <property type="match status" value="1"/>
</dbReference>
<dbReference type="Pfam" id="PF00400">
    <property type="entry name" value="WD40"/>
    <property type="match status" value="2"/>
</dbReference>
<evidence type="ECO:0000256" key="3">
    <source>
        <dbReference type="PROSITE-ProRule" id="PRU00221"/>
    </source>
</evidence>
<keyword evidence="1 3" id="KW-0853">WD repeat</keyword>
<dbReference type="InterPro" id="IPR001680">
    <property type="entry name" value="WD40_rpt"/>
</dbReference>
<evidence type="ECO:0000259" key="4">
    <source>
        <dbReference type="Pfam" id="PF24883"/>
    </source>
</evidence>
<dbReference type="Proteomes" id="UP001287286">
    <property type="component" value="Unassembled WGS sequence"/>
</dbReference>
<dbReference type="InterPro" id="IPR036322">
    <property type="entry name" value="WD40_repeat_dom_sf"/>
</dbReference>
<keyword evidence="6" id="KW-1185">Reference proteome</keyword>
<dbReference type="PROSITE" id="PS50082">
    <property type="entry name" value="WD_REPEATS_2"/>
    <property type="match status" value="1"/>
</dbReference>
<comment type="caution">
    <text evidence="5">The sequence shown here is derived from an EMBL/GenBank/DDBJ whole genome shotgun (WGS) entry which is preliminary data.</text>
</comment>
<protein>
    <recommendedName>
        <fullName evidence="4">Nephrocystin 3-like N-terminal domain-containing protein</fullName>
    </recommendedName>
</protein>
<accession>A0ABR0BFY1</accession>
<gene>
    <name evidence="5" type="ORF">Purlil1_12769</name>
</gene>
<dbReference type="Gene3D" id="2.130.10.10">
    <property type="entry name" value="YVTN repeat-like/Quinoprotein amine dehydrogenase"/>
    <property type="match status" value="1"/>
</dbReference>
<dbReference type="InterPro" id="IPR056884">
    <property type="entry name" value="NPHP3-like_N"/>
</dbReference>
<evidence type="ECO:0000313" key="5">
    <source>
        <dbReference type="EMBL" id="KAK4075184.1"/>
    </source>
</evidence>
<dbReference type="InterPro" id="IPR015943">
    <property type="entry name" value="WD40/YVTN_repeat-like_dom_sf"/>
</dbReference>
<dbReference type="PROSITE" id="PS50294">
    <property type="entry name" value="WD_REPEATS_REGION"/>
    <property type="match status" value="1"/>
</dbReference>
<dbReference type="Pfam" id="PF24883">
    <property type="entry name" value="NPHP3_N"/>
    <property type="match status" value="1"/>
</dbReference>
<sequence length="590" mass="66187">MEGLGVAANIAAILDLAARITSSCLQYSKDVKNAKHDIAKLRRHVLDLQHVAEALHVPLVRPGSEGLRASQQLRNSIRECQSQLQALHKRLGPRTTHEAWSWLGLRSFQWPYQSKELEKIIQDVGRCAQTMNLALQIDQTSLLLNLHQRIVLTYLEDEVVVGASFDARDDEHRPACLPNTCVHVLQEILGWTLSPQTDLVRNIPSIARHVKDAIHCDPTILRGTLREQFKKLIRLPISMTPPDSPSLASIAIILDAVDECEREDEINLLIHLLSRPRTSQRARLKVFLTSRPELLIHLGFESPSGNYRAFKLYHIPEQMIERDICTFLEHELTRIKVHYNSHAADSLQLARDWPNPANVESLVKMAVPLFFYASTICRFLADRRIETPDKLLQKVLLPPAGRPVSQLETTSSPVLENLITETNADLRNNIIHEFRGVQDEMPRWIHPQPKVNDSWDHCLQTIEAHDDLVVAVAFSHDSALVASGSHGPSGSGAQQRANDMTIRLWCVATGECLRTFSGHGKMVTSVAFSPEFTLLVSGSHDSTVRLWRTVTGECVQTLKRVGALVGSAAFSHDSTPWHRPLIGTERFDPG</sequence>
<reference evidence="5 6" key="1">
    <citation type="journal article" date="2024" name="Microbiol. Resour. Announc.">
        <title>Genome annotations for the ascomycete fungi Trichoderma harzianum, Trichoderma aggressivum, and Purpureocillium lilacinum.</title>
        <authorList>
            <person name="Beijen E.P.W."/>
            <person name="Ohm R.A."/>
        </authorList>
    </citation>
    <scope>NUCLEOTIDE SEQUENCE [LARGE SCALE GENOMIC DNA]</scope>
    <source>
        <strain evidence="5 6">CBS 150709</strain>
    </source>
</reference>
<proteinExistence type="predicted"/>